<dbReference type="InterPro" id="IPR011011">
    <property type="entry name" value="Znf_FYVE_PHD"/>
</dbReference>
<feature type="region of interest" description="Disordered" evidence="7">
    <location>
        <begin position="404"/>
        <end position="491"/>
    </location>
</feature>
<evidence type="ECO:0000256" key="6">
    <source>
        <dbReference type="PROSITE-ProRule" id="PRU00146"/>
    </source>
</evidence>
<feature type="compositionally biased region" description="Basic residues" evidence="7">
    <location>
        <begin position="1543"/>
        <end position="1560"/>
    </location>
</feature>
<feature type="region of interest" description="Disordered" evidence="7">
    <location>
        <begin position="1543"/>
        <end position="1592"/>
    </location>
</feature>
<dbReference type="GO" id="GO:0005634">
    <property type="term" value="C:nucleus"/>
    <property type="evidence" value="ECO:0007669"/>
    <property type="project" value="UniProtKB-SubCell"/>
</dbReference>
<dbReference type="GO" id="GO:0008270">
    <property type="term" value="F:zinc ion binding"/>
    <property type="evidence" value="ECO:0007669"/>
    <property type="project" value="UniProtKB-KW"/>
</dbReference>
<reference evidence="10 11" key="1">
    <citation type="submission" date="2018-06" db="EMBL/GenBank/DDBJ databases">
        <title>WGS assembly of Brassica rapa FPsc.</title>
        <authorList>
            <person name="Bowman J."/>
            <person name="Kohchi T."/>
            <person name="Yamato K."/>
            <person name="Jenkins J."/>
            <person name="Shu S."/>
            <person name="Ishizaki K."/>
            <person name="Yamaoka S."/>
            <person name="Nishihama R."/>
            <person name="Nakamura Y."/>
            <person name="Berger F."/>
            <person name="Adam C."/>
            <person name="Aki S."/>
            <person name="Althoff F."/>
            <person name="Araki T."/>
            <person name="Arteaga-Vazquez M."/>
            <person name="Balasubrmanian S."/>
            <person name="Bauer D."/>
            <person name="Boehm C."/>
            <person name="Briginshaw L."/>
            <person name="Caballero-Perez J."/>
            <person name="Catarino B."/>
            <person name="Chen F."/>
            <person name="Chiyoda S."/>
            <person name="Chovatia M."/>
            <person name="Davies K."/>
            <person name="Delmans M."/>
            <person name="Demura T."/>
            <person name="Dierschke T."/>
            <person name="Dolan L."/>
            <person name="Dorantes-Acosta A."/>
            <person name="Eklund D."/>
            <person name="Florent S."/>
            <person name="Flores-Sandoval E."/>
            <person name="Fujiyama A."/>
            <person name="Fukuzawa H."/>
            <person name="Galik B."/>
            <person name="Grimanelli D."/>
            <person name="Grimwood J."/>
            <person name="Grossniklaus U."/>
            <person name="Hamada T."/>
            <person name="Haseloff J."/>
            <person name="Hetherington A."/>
            <person name="Higo A."/>
            <person name="Hirakawa Y."/>
            <person name="Hundley H."/>
            <person name="Ikeda Y."/>
            <person name="Inoue K."/>
            <person name="Inoue S."/>
            <person name="Ishida S."/>
            <person name="Jia Q."/>
            <person name="Kakita M."/>
            <person name="Kanazawa T."/>
            <person name="Kawai Y."/>
            <person name="Kawashima T."/>
            <person name="Kennedy M."/>
            <person name="Kinose K."/>
            <person name="Kinoshita T."/>
            <person name="Kohara Y."/>
            <person name="Koide E."/>
            <person name="Komatsu K."/>
            <person name="Kopischke S."/>
            <person name="Kubo M."/>
            <person name="Kyozuka J."/>
            <person name="Lagercrantz U."/>
            <person name="Lin S."/>
            <person name="Lindquist E."/>
            <person name="Lipzen A."/>
            <person name="Lu C."/>
            <person name="Luna E."/>
            <person name="Martienssen R."/>
            <person name="Minamino N."/>
            <person name="Mizutani M."/>
            <person name="Mizutani M."/>
            <person name="Mochizuki N."/>
            <person name="Monte I."/>
            <person name="Mosher R."/>
            <person name="Nagasaki H."/>
            <person name="Nakagami H."/>
            <person name="Naramoto S."/>
            <person name="Nishitani K."/>
            <person name="Ohtani M."/>
            <person name="Okamoto T."/>
            <person name="Okumura M."/>
            <person name="Phillips J."/>
            <person name="Pollak B."/>
            <person name="Reinders A."/>
            <person name="Roevekamp M."/>
            <person name="Sano R."/>
            <person name="Sawa S."/>
            <person name="Schmid M."/>
            <person name="Shirakawa M."/>
            <person name="Solano R."/>
            <person name="Spunde A."/>
            <person name="Suetsugu N."/>
            <person name="Sugano S."/>
            <person name="Sugiyama A."/>
            <person name="Sun R."/>
            <person name="Suzuki Y."/>
            <person name="Takenaka M."/>
            <person name="Takezawa D."/>
            <person name="Tomogane H."/>
            <person name="Tsuzuki M."/>
            <person name="Ueda T."/>
            <person name="Umeda M."/>
            <person name="Ward J."/>
            <person name="Watanabe Y."/>
            <person name="Yazaki K."/>
            <person name="Yokoyama R."/>
            <person name="Yoshitake Y."/>
            <person name="Yotsui I."/>
            <person name="Zachgo S."/>
            <person name="Schmutz J."/>
        </authorList>
    </citation>
    <scope>NUCLEOTIDE SEQUENCE [LARGE SCALE GENOMIC DNA]</scope>
    <source>
        <strain evidence="11">cv. B-3</strain>
    </source>
</reference>
<dbReference type="CDD" id="cd15489">
    <property type="entry name" value="PHD_SF"/>
    <property type="match status" value="1"/>
</dbReference>
<comment type="subcellular location">
    <subcellularLocation>
        <location evidence="1">Nucleus</location>
    </subcellularLocation>
</comment>
<dbReference type="CDD" id="cd15532">
    <property type="entry name" value="PHD2_CHD_II"/>
    <property type="match status" value="1"/>
</dbReference>
<keyword evidence="5" id="KW-0539">Nucleus</keyword>
<feature type="compositionally biased region" description="Basic and acidic residues" evidence="7">
    <location>
        <begin position="1578"/>
        <end position="1592"/>
    </location>
</feature>
<dbReference type="Proteomes" id="UP000264353">
    <property type="component" value="Chromosome A10"/>
</dbReference>
<accession>A0A397XMB5</accession>
<feature type="domain" description="PHD-type" evidence="8">
    <location>
        <begin position="824"/>
        <end position="871"/>
    </location>
</feature>
<evidence type="ECO:0000313" key="11">
    <source>
        <dbReference type="Proteomes" id="UP000264353"/>
    </source>
</evidence>
<dbReference type="Pfam" id="PF02791">
    <property type="entry name" value="DDT"/>
    <property type="match status" value="1"/>
</dbReference>
<feature type="region of interest" description="Disordered" evidence="7">
    <location>
        <begin position="1498"/>
        <end position="1523"/>
    </location>
</feature>
<dbReference type="InterPro" id="IPR018501">
    <property type="entry name" value="DDT_dom"/>
</dbReference>
<organism evidence="10 11">
    <name type="scientific">Brassica campestris</name>
    <name type="common">Field mustard</name>
    <dbReference type="NCBI Taxonomy" id="3711"/>
    <lineage>
        <taxon>Eukaryota</taxon>
        <taxon>Viridiplantae</taxon>
        <taxon>Streptophyta</taxon>
        <taxon>Embryophyta</taxon>
        <taxon>Tracheophyta</taxon>
        <taxon>Spermatophyta</taxon>
        <taxon>Magnoliopsida</taxon>
        <taxon>eudicotyledons</taxon>
        <taxon>Gunneridae</taxon>
        <taxon>Pentapetalae</taxon>
        <taxon>rosids</taxon>
        <taxon>malvids</taxon>
        <taxon>Brassicales</taxon>
        <taxon>Brassicaceae</taxon>
        <taxon>Brassiceae</taxon>
        <taxon>Brassica</taxon>
    </lineage>
</organism>
<keyword evidence="2" id="KW-0479">Metal-binding</keyword>
<evidence type="ECO:0000313" key="10">
    <source>
        <dbReference type="EMBL" id="RID42249.1"/>
    </source>
</evidence>
<evidence type="ECO:0000256" key="4">
    <source>
        <dbReference type="ARBA" id="ARBA00022833"/>
    </source>
</evidence>
<dbReference type="InterPro" id="IPR019787">
    <property type="entry name" value="Znf_PHD-finger"/>
</dbReference>
<protein>
    <recommendedName>
        <fullName evidence="12">PHD-type domain-containing protein</fullName>
    </recommendedName>
</protein>
<feature type="domain" description="DDT" evidence="9">
    <location>
        <begin position="664"/>
        <end position="724"/>
    </location>
</feature>
<evidence type="ECO:0008006" key="12">
    <source>
        <dbReference type="Google" id="ProtNLM"/>
    </source>
</evidence>
<dbReference type="Pfam" id="PF24294">
    <property type="entry name" value="Chromo_PTM"/>
    <property type="match status" value="1"/>
</dbReference>
<proteinExistence type="predicted"/>
<dbReference type="Pfam" id="PF00628">
    <property type="entry name" value="PHD"/>
    <property type="match status" value="1"/>
</dbReference>
<dbReference type="Gene3D" id="3.30.40.10">
    <property type="entry name" value="Zinc/RING finger domain, C3HC4 (zinc finger)"/>
    <property type="match status" value="2"/>
</dbReference>
<evidence type="ECO:0000259" key="8">
    <source>
        <dbReference type="PROSITE" id="PS50016"/>
    </source>
</evidence>
<evidence type="ECO:0000256" key="3">
    <source>
        <dbReference type="ARBA" id="ARBA00022771"/>
    </source>
</evidence>
<keyword evidence="3 6" id="KW-0863">Zinc-finger</keyword>
<dbReference type="EMBL" id="CM010637">
    <property type="protein sequence ID" value="RID42249.1"/>
    <property type="molecule type" value="Genomic_DNA"/>
</dbReference>
<evidence type="ECO:0000259" key="9">
    <source>
        <dbReference type="PROSITE" id="PS50827"/>
    </source>
</evidence>
<dbReference type="InterPro" id="IPR056618">
    <property type="entry name" value="Chromo_PTM"/>
</dbReference>
<feature type="region of interest" description="Disordered" evidence="7">
    <location>
        <begin position="503"/>
        <end position="592"/>
    </location>
</feature>
<dbReference type="InterPro" id="IPR001965">
    <property type="entry name" value="Znf_PHD"/>
</dbReference>
<dbReference type="SMART" id="SM00571">
    <property type="entry name" value="DDT"/>
    <property type="match status" value="1"/>
</dbReference>
<feature type="compositionally biased region" description="Polar residues" evidence="7">
    <location>
        <begin position="545"/>
        <end position="556"/>
    </location>
</feature>
<evidence type="ECO:0000256" key="2">
    <source>
        <dbReference type="ARBA" id="ARBA00022723"/>
    </source>
</evidence>
<evidence type="ECO:0000256" key="5">
    <source>
        <dbReference type="ARBA" id="ARBA00023242"/>
    </source>
</evidence>
<keyword evidence="4" id="KW-0862">Zinc</keyword>
<dbReference type="PROSITE" id="PS50827">
    <property type="entry name" value="DDT"/>
    <property type="match status" value="1"/>
</dbReference>
<dbReference type="InterPro" id="IPR013083">
    <property type="entry name" value="Znf_RING/FYVE/PHD"/>
</dbReference>
<dbReference type="PROSITE" id="PS50016">
    <property type="entry name" value="ZF_PHD_2"/>
    <property type="match status" value="1"/>
</dbReference>
<evidence type="ECO:0000256" key="7">
    <source>
        <dbReference type="SAM" id="MobiDB-lite"/>
    </source>
</evidence>
<feature type="region of interest" description="Disordered" evidence="7">
    <location>
        <begin position="287"/>
        <end position="367"/>
    </location>
</feature>
<dbReference type="PANTHER" id="PTHR46508">
    <property type="entry name" value="PHD FINGER FAMILY PROTEIN"/>
    <property type="match status" value="1"/>
</dbReference>
<gene>
    <name evidence="10" type="ORF">BRARA_J02153</name>
</gene>
<name>A0A397XMB5_BRACM</name>
<dbReference type="SUPFAM" id="SSF57903">
    <property type="entry name" value="FYVE/PHD zinc finger"/>
    <property type="match status" value="2"/>
</dbReference>
<dbReference type="SMART" id="SM00249">
    <property type="entry name" value="PHD"/>
    <property type="match status" value="2"/>
</dbReference>
<feature type="compositionally biased region" description="Polar residues" evidence="7">
    <location>
        <begin position="1508"/>
        <end position="1518"/>
    </location>
</feature>
<dbReference type="PANTHER" id="PTHR46508:SF5">
    <property type="entry name" value="PHD-FINGER AND DNA BINDING DOMAIN-CONTAINING PROTEIN"/>
    <property type="match status" value="1"/>
</dbReference>
<evidence type="ECO:0000256" key="1">
    <source>
        <dbReference type="ARBA" id="ARBA00004123"/>
    </source>
</evidence>
<sequence>MEMVGKVVRKEIDGVGFCFGTVQSYDPSGFYVIVYENGVTETTSLTEFAALVVGEDQFEEAQTPVQVNLPKKIRKRPPDNINRCSDMLPNEVNVMRDVDLNEEIPEEDAGVGDGGLRGNLDLNRAPVETLDLDLNTAVPEADEGLGYEENPSNKRRRMIDLNVDASCDLEDAEVRDLNADEREGWFDLNLENSDGDVLVQMNGDGEVQETNVQDENGVQDNLETGGFEEVHVAEVSSGQILEEIQEENVVLVQDLNAPDANGAEGDHDLPEHNSASLLDLNASDANEAEGDYDLPEPNSVSLKDLNAPYANGLEGNHDLPERNNVSPQDLNAPDANGAEGDHHLPERNSVSPQDLNAPDANGAEGDHHLPERNIVSLQDLNASDAYGAEGDHHLPERSIVSLPDLNASDANGADGDHHLPEHNSASLPDLNAHDANGAEGDHHLPKHNNASLPDLNVYDANGAEGDHHLPEHNSASLPDLNAHDANGGHHLPERNIVSLQNLNAPDANGAEGDHHLPEPNSASLPDLNAPDANGAEGNHLLPEHNSGSLQDLNVPNANGAEGDHVLPDHNSVSPQDFNAPDANGAEGEHHLPGYVANSVDKSLSDKDHDLPVSSTVTACLADEVSPALSVNCVTAEKNWIVERISLLPPKPQLPPSSPNLNLDGLPIPYVFATYTFLRSFSTVLFLSPFELKDFVEALRCTSPSLLFDSIHVSLLQILRKDLEKLAGEDDQSATLCLRSLDWDMLDVVNYPLYVVEYLLFSCSKHGHGVDLARFNFLRNEYFRLPMTLKTEILTCLCGDMMDAEVVISELNKRSADGSSDRNGGEDCFICKMDGKLVCCDGCPAAYHSKCIGVALDLLPEGVWYCPECSFDRRVPGLKPAKQIRGSQLIEIDPHGRKYYSSCGYLLVIDSDGSGSANYYHANDVMLVLEQLKSCGIFYVDVTTAIKKHWNIPVTEPDILNMSSEGSAETANNGLDVMEETNMMNTREEVRPNAQSESGYRNQYLFAQLTTAISEEMARNSPDRANDMRSDEEIASTQLKTILMKANKFQWRSIQGLYLDAWKEKCGWCHSCKFGDARREKICFFNMSLGALRGPSESEIANSQPTDNKSHLMAIISQLLSMESRLQGLLVGPWLNPQHSSIWRENILKASTIYSLRHSLVEFEANLHHLVLSPQWLNHVDSAVEMGSSKHVIIASTRSSSNTTIGKRRGTSLESGVNPTTAKNNGGSPMCWWRGGRLSRQLFNWKVLPRSLVSNAAKQGGSVNIPGIMYPTENSEPAKRSRRVAWEAAVESSTTSEQLGVQVRTLHSYIKWDDVENSHLLLASDKESKKSARLFKKVIVRGKCIEEETVEYLLDFGQKRSIYIPDVVLKNGRMIEESSGERREYWLNESYVPLHLLKGFEEREAVRKTSNPGGSFRHPVIEQVRKRSSERKGLSYLFERAERLESSLCEQCKEHVPLSDAACCHICKKSFHKEHIRRADEEGMYICLPCKRAELAEEQPIVQRRSRPAGSQRNKTGARTQKRKTVIPARNSLRLKAGRISFRGKKHKKVAASKPLRRSGRQTKQVIRLQDESQVPGGSEKRKLETVGDRGSAKKARQERCSTYWLNGLRLSREPGDERINKFSRDGFSKPLKNSGAVQVRGECRLCGSMDSESGSTLIACENCEKWYHGDACGINETNSSMVIEFRCHICRQTPSPSCPPM</sequence>